<dbReference type="InterPro" id="IPR000073">
    <property type="entry name" value="AB_hydrolase_1"/>
</dbReference>
<name>A0A5B8RKU7_9ZZZZ</name>
<dbReference type="Pfam" id="PF00561">
    <property type="entry name" value="Abhydrolase_1"/>
    <property type="match status" value="1"/>
</dbReference>
<dbReference type="Gene3D" id="3.40.50.1820">
    <property type="entry name" value="alpha/beta hydrolase"/>
    <property type="match status" value="1"/>
</dbReference>
<keyword evidence="2" id="KW-0560">Oxidoreductase</keyword>
<evidence type="ECO:0000313" key="2">
    <source>
        <dbReference type="EMBL" id="QEA07607.1"/>
    </source>
</evidence>
<sequence length="292" mass="32369">MQSDRRKSILERCLFSAAETHMPYVDTGDARLYFETHGNSGPAVVLIMGLGGTVEAWGMQIPALSRECRVLVMDNRGTGRTQSHTESWTINDMAADVLAAMDAAGIAEAHVVGVSMGGLIAQALYHMAPKRLCSLILGCTGPGVNDPAFARPARAVEEILHIDREAVGHANAVQRLTEVFYHPTYRERVPDLAERLLRFERELDVDPKGPTRQLEAVYSQPGQGDRLADIGIPVLVLHGEDDIVWPMENGEYLAEAIPEARLQLFPETGHMLMLERAREFNRSVLTFIREQE</sequence>
<dbReference type="SUPFAM" id="SSF53474">
    <property type="entry name" value="alpha/beta-Hydrolases"/>
    <property type="match status" value="1"/>
</dbReference>
<accession>A0A5B8RKU7</accession>
<gene>
    <name evidence="2" type="primary">bpoC</name>
    <name evidence="2" type="ORF">KBTEX_03966</name>
</gene>
<organism evidence="2">
    <name type="scientific">uncultured organism</name>
    <dbReference type="NCBI Taxonomy" id="155900"/>
    <lineage>
        <taxon>unclassified sequences</taxon>
        <taxon>environmental samples</taxon>
    </lineage>
</organism>
<dbReference type="EMBL" id="MN079295">
    <property type="protein sequence ID" value="QEA07607.1"/>
    <property type="molecule type" value="Genomic_DNA"/>
</dbReference>
<keyword evidence="2" id="KW-0575">Peroxidase</keyword>
<dbReference type="EC" id="1.11.1.18" evidence="2"/>
<feature type="domain" description="AB hydrolase-1" evidence="1">
    <location>
        <begin position="42"/>
        <end position="276"/>
    </location>
</feature>
<dbReference type="GO" id="GO:0019806">
    <property type="term" value="F:bromide peroxidase activity"/>
    <property type="evidence" value="ECO:0007669"/>
    <property type="project" value="UniProtKB-EC"/>
</dbReference>
<reference evidence="2" key="1">
    <citation type="submission" date="2019-06" db="EMBL/GenBank/DDBJ databases">
        <authorList>
            <person name="Murdoch R.W."/>
            <person name="Fathepure B."/>
        </authorList>
    </citation>
    <scope>NUCLEOTIDE SEQUENCE</scope>
</reference>
<dbReference type="PRINTS" id="PR00111">
    <property type="entry name" value="ABHYDROLASE"/>
</dbReference>
<dbReference type="PANTHER" id="PTHR43433">
    <property type="entry name" value="HYDROLASE, ALPHA/BETA FOLD FAMILY PROTEIN"/>
    <property type="match status" value="1"/>
</dbReference>
<dbReference type="InterPro" id="IPR050471">
    <property type="entry name" value="AB_hydrolase"/>
</dbReference>
<protein>
    <submittedName>
        <fullName evidence="2">Putative non-heme bromoperoxidase BpoC</fullName>
        <ecNumber evidence="2">1.11.1.18</ecNumber>
    </submittedName>
</protein>
<dbReference type="AlphaFoldDB" id="A0A5B8RKU7"/>
<dbReference type="PANTHER" id="PTHR43433:SF5">
    <property type="entry name" value="AB HYDROLASE-1 DOMAIN-CONTAINING PROTEIN"/>
    <property type="match status" value="1"/>
</dbReference>
<proteinExistence type="predicted"/>
<dbReference type="InterPro" id="IPR029058">
    <property type="entry name" value="AB_hydrolase_fold"/>
</dbReference>
<evidence type="ECO:0000259" key="1">
    <source>
        <dbReference type="Pfam" id="PF00561"/>
    </source>
</evidence>